<evidence type="ECO:0000313" key="4">
    <source>
        <dbReference type="EMBL" id="SFJ46550.1"/>
    </source>
</evidence>
<dbReference type="AlphaFoldDB" id="A0A1I3RKI7"/>
<dbReference type="PANTHER" id="PTHR36852:SF1">
    <property type="entry name" value="PROTEIN GVPL 2"/>
    <property type="match status" value="1"/>
</dbReference>
<dbReference type="PANTHER" id="PTHR36852">
    <property type="entry name" value="PROTEIN GVPL 2"/>
    <property type="match status" value="1"/>
</dbReference>
<dbReference type="Proteomes" id="UP000183557">
    <property type="component" value="Unassembled WGS sequence"/>
</dbReference>
<dbReference type="GO" id="GO:0031411">
    <property type="term" value="C:gas vesicle"/>
    <property type="evidence" value="ECO:0007669"/>
    <property type="project" value="UniProtKB-SubCell"/>
</dbReference>
<comment type="subcellular location">
    <subcellularLocation>
        <location evidence="2">Gas vesicle</location>
    </subcellularLocation>
</comment>
<reference evidence="5" key="1">
    <citation type="submission" date="2016-10" db="EMBL/GenBank/DDBJ databases">
        <authorList>
            <person name="Varghese N."/>
            <person name="Submissions S."/>
        </authorList>
    </citation>
    <scope>NUCLEOTIDE SEQUENCE [LARGE SCALE GENOMIC DNA]</scope>
    <source>
        <strain evidence="5">CGMCC 1.3704</strain>
    </source>
</reference>
<evidence type="ECO:0000256" key="3">
    <source>
        <dbReference type="ARBA" id="ARBA00035643"/>
    </source>
</evidence>
<name>A0A1I3RKI7_HALDA</name>
<dbReference type="InterPro" id="IPR009430">
    <property type="entry name" value="GvpL/GvpF"/>
</dbReference>
<evidence type="ECO:0000256" key="2">
    <source>
        <dbReference type="ARBA" id="ARBA00035108"/>
    </source>
</evidence>
<sequence>MARLLYLYGIALKDEVEDKEFSQMKTIDGKNNVEVIAYGECAAIVSPVEVEEFGEEVLEVKTNQMDWVQEKAYLHHEILMELKEMATLIPMKFCTILESETSLEKKMDAHETEWAILLQKLSGKEEWNVKIYNHPGQLKEQVAEHHPDIQKKREEISQMSKGMQYLQKKKLDQFIDEQVVQEQQSYVNQIHRDWSDLCEETAEKKVWNKSVTGKEEDMCWNCAYLIDKEQVEKFLSSVTKANEEGESTGWHIEVTGPWPVYHFSTLSKSEVE</sequence>
<protein>
    <submittedName>
        <fullName evidence="4">Gas vesicle synthesis protein GvpL/GvpF</fullName>
    </submittedName>
</protein>
<keyword evidence="5" id="KW-1185">Reference proteome</keyword>
<dbReference type="GO" id="GO:0031412">
    <property type="term" value="P:gas vesicle organization"/>
    <property type="evidence" value="ECO:0007669"/>
    <property type="project" value="InterPro"/>
</dbReference>
<dbReference type="EMBL" id="FOSB01000002">
    <property type="protein sequence ID" value="SFJ46550.1"/>
    <property type="molecule type" value="Genomic_DNA"/>
</dbReference>
<dbReference type="RefSeq" id="WP_075035371.1">
    <property type="nucleotide sequence ID" value="NZ_FOSB01000002.1"/>
</dbReference>
<proteinExistence type="inferred from homology"/>
<accession>A0A1I3RKI7</accession>
<keyword evidence="1" id="KW-0304">Gas vesicle</keyword>
<dbReference type="Pfam" id="PF06386">
    <property type="entry name" value="GvpL_GvpF"/>
    <property type="match status" value="1"/>
</dbReference>
<gene>
    <name evidence="4" type="ORF">SAMN04487936_102278</name>
</gene>
<evidence type="ECO:0000256" key="1">
    <source>
        <dbReference type="ARBA" id="ARBA00022987"/>
    </source>
</evidence>
<comment type="similarity">
    <text evidence="3">Belongs to the gas vesicle GvpF/GvpL family.</text>
</comment>
<dbReference type="OrthoDB" id="146444at2"/>
<evidence type="ECO:0000313" key="5">
    <source>
        <dbReference type="Proteomes" id="UP000183557"/>
    </source>
</evidence>
<organism evidence="4 5">
    <name type="scientific">Halobacillus dabanensis</name>
    <dbReference type="NCBI Taxonomy" id="240302"/>
    <lineage>
        <taxon>Bacteria</taxon>
        <taxon>Bacillati</taxon>
        <taxon>Bacillota</taxon>
        <taxon>Bacilli</taxon>
        <taxon>Bacillales</taxon>
        <taxon>Bacillaceae</taxon>
        <taxon>Halobacillus</taxon>
    </lineage>
</organism>